<dbReference type="Pfam" id="PF12796">
    <property type="entry name" value="Ank_2"/>
    <property type="match status" value="1"/>
</dbReference>
<feature type="region of interest" description="Disordered" evidence="8">
    <location>
        <begin position="1"/>
        <end position="29"/>
    </location>
</feature>
<comment type="similarity">
    <text evidence="1">Belongs to the protein kinase superfamily. TKL Ser/Thr protein kinase family.</text>
</comment>
<comment type="caution">
    <text evidence="10">The sequence shown here is derived from an EMBL/GenBank/DDBJ whole genome shotgun (WGS) entry which is preliminary data.</text>
</comment>
<keyword evidence="6" id="KW-0040">ANK repeat</keyword>
<keyword evidence="4" id="KW-0418">Kinase</keyword>
<dbReference type="GO" id="GO:0004674">
    <property type="term" value="F:protein serine/threonine kinase activity"/>
    <property type="evidence" value="ECO:0007669"/>
    <property type="project" value="TreeGrafter"/>
</dbReference>
<evidence type="ECO:0000313" key="11">
    <source>
        <dbReference type="Proteomes" id="UP001489004"/>
    </source>
</evidence>
<dbReference type="SMART" id="SM00248">
    <property type="entry name" value="ANK"/>
    <property type="match status" value="2"/>
</dbReference>
<evidence type="ECO:0000259" key="9">
    <source>
        <dbReference type="PROSITE" id="PS50011"/>
    </source>
</evidence>
<dbReference type="PROSITE" id="PS50297">
    <property type="entry name" value="ANK_REP_REGION"/>
    <property type="match status" value="1"/>
</dbReference>
<keyword evidence="3 7" id="KW-0547">Nucleotide-binding</keyword>
<dbReference type="Pfam" id="PF00069">
    <property type="entry name" value="Pkinase"/>
    <property type="match status" value="1"/>
</dbReference>
<evidence type="ECO:0000256" key="3">
    <source>
        <dbReference type="ARBA" id="ARBA00022741"/>
    </source>
</evidence>
<dbReference type="InterPro" id="IPR051681">
    <property type="entry name" value="Ser/Thr_Kinases-Pseudokinases"/>
</dbReference>
<evidence type="ECO:0000256" key="6">
    <source>
        <dbReference type="PROSITE-ProRule" id="PRU00023"/>
    </source>
</evidence>
<organism evidence="10 11">
    <name type="scientific">[Myrmecia] bisecta</name>
    <dbReference type="NCBI Taxonomy" id="41462"/>
    <lineage>
        <taxon>Eukaryota</taxon>
        <taxon>Viridiplantae</taxon>
        <taxon>Chlorophyta</taxon>
        <taxon>core chlorophytes</taxon>
        <taxon>Trebouxiophyceae</taxon>
        <taxon>Trebouxiales</taxon>
        <taxon>Trebouxiaceae</taxon>
        <taxon>Myrmecia</taxon>
    </lineage>
</organism>
<dbReference type="AlphaFoldDB" id="A0AAW1QCD9"/>
<keyword evidence="5 7" id="KW-0067">ATP-binding</keyword>
<dbReference type="InterPro" id="IPR000719">
    <property type="entry name" value="Prot_kinase_dom"/>
</dbReference>
<gene>
    <name evidence="10" type="ORF">WJX72_009996</name>
</gene>
<dbReference type="InterPro" id="IPR011009">
    <property type="entry name" value="Kinase-like_dom_sf"/>
</dbReference>
<dbReference type="EMBL" id="JALJOR010000004">
    <property type="protein sequence ID" value="KAK9818279.1"/>
    <property type="molecule type" value="Genomic_DNA"/>
</dbReference>
<dbReference type="PANTHER" id="PTHR44329">
    <property type="entry name" value="SERINE/THREONINE-PROTEIN KINASE TNNI3K-RELATED"/>
    <property type="match status" value="1"/>
</dbReference>
<evidence type="ECO:0000256" key="5">
    <source>
        <dbReference type="ARBA" id="ARBA00022840"/>
    </source>
</evidence>
<dbReference type="InterPro" id="IPR002110">
    <property type="entry name" value="Ankyrin_rpt"/>
</dbReference>
<feature type="binding site" evidence="7">
    <location>
        <position position="217"/>
    </location>
    <ligand>
        <name>ATP</name>
        <dbReference type="ChEBI" id="CHEBI:30616"/>
    </ligand>
</feature>
<dbReference type="PROSITE" id="PS50011">
    <property type="entry name" value="PROTEIN_KINASE_DOM"/>
    <property type="match status" value="1"/>
</dbReference>
<dbReference type="CDD" id="cd13999">
    <property type="entry name" value="STKc_MAP3K-like"/>
    <property type="match status" value="1"/>
</dbReference>
<evidence type="ECO:0000256" key="7">
    <source>
        <dbReference type="PROSITE-ProRule" id="PRU10141"/>
    </source>
</evidence>
<dbReference type="Proteomes" id="UP001489004">
    <property type="component" value="Unassembled WGS sequence"/>
</dbReference>
<dbReference type="InterPro" id="IPR017441">
    <property type="entry name" value="Protein_kinase_ATP_BS"/>
</dbReference>
<dbReference type="PROSITE" id="PS50088">
    <property type="entry name" value="ANK_REPEAT"/>
    <property type="match status" value="1"/>
</dbReference>
<accession>A0AAW1QCD9</accession>
<proteinExistence type="inferred from homology"/>
<dbReference type="PANTHER" id="PTHR44329:SF140">
    <property type="entry name" value="INACTIVE PROTEIN TYROSINE KINASE PTKL"/>
    <property type="match status" value="1"/>
</dbReference>
<dbReference type="Gene3D" id="3.30.200.20">
    <property type="entry name" value="Phosphorylase Kinase, domain 1"/>
    <property type="match status" value="1"/>
</dbReference>
<dbReference type="Gene3D" id="1.10.510.10">
    <property type="entry name" value="Transferase(Phosphotransferase) domain 1"/>
    <property type="match status" value="1"/>
</dbReference>
<dbReference type="FunFam" id="3.30.200.20:FF:000180">
    <property type="entry name" value="serine/threonine-protein kinase STY46-like"/>
    <property type="match status" value="1"/>
</dbReference>
<evidence type="ECO:0000256" key="1">
    <source>
        <dbReference type="ARBA" id="ARBA00005843"/>
    </source>
</evidence>
<dbReference type="SMART" id="SM00220">
    <property type="entry name" value="S_TKc"/>
    <property type="match status" value="1"/>
</dbReference>
<dbReference type="GO" id="GO:0005524">
    <property type="term" value="F:ATP binding"/>
    <property type="evidence" value="ECO:0007669"/>
    <property type="project" value="UniProtKB-UniRule"/>
</dbReference>
<dbReference type="PROSITE" id="PS00107">
    <property type="entry name" value="PROTEIN_KINASE_ATP"/>
    <property type="match status" value="1"/>
</dbReference>
<dbReference type="InterPro" id="IPR036770">
    <property type="entry name" value="Ankyrin_rpt-contain_sf"/>
</dbReference>
<reference evidence="10 11" key="1">
    <citation type="journal article" date="2024" name="Nat. Commun.">
        <title>Phylogenomics reveals the evolutionary origins of lichenization in chlorophyte algae.</title>
        <authorList>
            <person name="Puginier C."/>
            <person name="Libourel C."/>
            <person name="Otte J."/>
            <person name="Skaloud P."/>
            <person name="Haon M."/>
            <person name="Grisel S."/>
            <person name="Petersen M."/>
            <person name="Berrin J.G."/>
            <person name="Delaux P.M."/>
            <person name="Dal Grande F."/>
            <person name="Keller J."/>
        </authorList>
    </citation>
    <scope>NUCLEOTIDE SEQUENCE [LARGE SCALE GENOMIC DNA]</scope>
    <source>
        <strain evidence="10 11">SAG 2043</strain>
    </source>
</reference>
<feature type="domain" description="Protein kinase" evidence="9">
    <location>
        <begin position="190"/>
        <end position="492"/>
    </location>
</feature>
<evidence type="ECO:0000313" key="10">
    <source>
        <dbReference type="EMBL" id="KAK9818279.1"/>
    </source>
</evidence>
<feature type="repeat" description="ANK" evidence="6">
    <location>
        <begin position="89"/>
        <end position="121"/>
    </location>
</feature>
<evidence type="ECO:0000256" key="2">
    <source>
        <dbReference type="ARBA" id="ARBA00022679"/>
    </source>
</evidence>
<sequence length="514" mass="57785">MAPLLQGPVKLPVNSEEPAESEAESEGEKKQAQLVKSALHYSLHGATAARRQASSELLFFASVGDIGRCQTICTTWGLQVTDNTVCDYDKRTPLHLAAAEGCYSMVQWLLDQKADPNPIDRFRHTPLEDAVRGDHGEVAQLLASQGGKVTDKAGNLVDLSHSELHRYVRMYNEPDEGFGNPEWELDPRDLKLVEKVGEGEFGFVYKAKWHSSTVAVKVLRRSDEVALGDFRTELNVLQKVHHPHTTQFLGACTQKQPYMIVTEFMPGGSLADMFKLAMSDPQSFPSLRRAVQMALDCSRGMMYLHARNKHVVIHRDLKPANLMMGGIPHETGTRKMALRIGVIKIADFGLSKSLAINAKKTTSTADLQALHDAEEKKYNTPAYLMTGETGSYRYMAPEIFKHEQYNHKVDVYAFSMILFELLEGWQPYYQVPPIEAARRAALERRRPKWGTLNRFGDTVPAPLKKLVEDCWSHDFDMRPDFAEITQRLEAVLAKFGRERASRNCFGCGSVVEED</sequence>
<dbReference type="PIRSF" id="PIRSF000654">
    <property type="entry name" value="Integrin-linked_kinase"/>
    <property type="match status" value="1"/>
</dbReference>
<dbReference type="SUPFAM" id="SSF56112">
    <property type="entry name" value="Protein kinase-like (PK-like)"/>
    <property type="match status" value="1"/>
</dbReference>
<evidence type="ECO:0000256" key="4">
    <source>
        <dbReference type="ARBA" id="ARBA00022777"/>
    </source>
</evidence>
<name>A0AAW1QCD9_9CHLO</name>
<dbReference type="Gene3D" id="1.25.40.20">
    <property type="entry name" value="Ankyrin repeat-containing domain"/>
    <property type="match status" value="1"/>
</dbReference>
<evidence type="ECO:0000256" key="8">
    <source>
        <dbReference type="SAM" id="MobiDB-lite"/>
    </source>
</evidence>
<dbReference type="InterPro" id="IPR008271">
    <property type="entry name" value="Ser/Thr_kinase_AS"/>
</dbReference>
<keyword evidence="2" id="KW-0808">Transferase</keyword>
<keyword evidence="11" id="KW-1185">Reference proteome</keyword>
<protein>
    <recommendedName>
        <fullName evidence="9">Protein kinase domain-containing protein</fullName>
    </recommendedName>
</protein>
<dbReference type="SUPFAM" id="SSF48403">
    <property type="entry name" value="Ankyrin repeat"/>
    <property type="match status" value="1"/>
</dbReference>
<dbReference type="PROSITE" id="PS00108">
    <property type="entry name" value="PROTEIN_KINASE_ST"/>
    <property type="match status" value="1"/>
</dbReference>